<dbReference type="RefSeq" id="WP_120103918.1">
    <property type="nucleotide sequence ID" value="NZ_CP028884.1"/>
</dbReference>
<protein>
    <submittedName>
        <fullName evidence="1">Uncharacterized protein</fullName>
    </submittedName>
</protein>
<keyword evidence="2" id="KW-1185">Reference proteome</keyword>
<organism evidence="1 2">
    <name type="scientific">Borrelia turcica IST7</name>
    <dbReference type="NCBI Taxonomy" id="1104446"/>
    <lineage>
        <taxon>Bacteria</taxon>
        <taxon>Pseudomonadati</taxon>
        <taxon>Spirochaetota</taxon>
        <taxon>Spirochaetia</taxon>
        <taxon>Spirochaetales</taxon>
        <taxon>Borreliaceae</taxon>
        <taxon>Borrelia</taxon>
    </lineage>
</organism>
<dbReference type="Proteomes" id="UP000275571">
    <property type="component" value="Chromosome"/>
</dbReference>
<evidence type="ECO:0000313" key="2">
    <source>
        <dbReference type="Proteomes" id="UP000275571"/>
    </source>
</evidence>
<dbReference type="KEGG" id="btur:DB313_00525"/>
<name>A0A386PLT9_9SPIR</name>
<evidence type="ECO:0000313" key="1">
    <source>
        <dbReference type="EMBL" id="AYE35999.1"/>
    </source>
</evidence>
<gene>
    <name evidence="1" type="ORF">DB313_00525</name>
</gene>
<dbReference type="OrthoDB" id="350643at2"/>
<dbReference type="AlphaFoldDB" id="A0A386PLT9"/>
<sequence length="194" mass="22527">MKGKILCTIILLSLSDLMLFSEELKGNLKLSSDVEKELLDIKLNENKEDTSINQSTEIKYPQTQKIYNYDLTTKKDSKKIEKNLSYNKHENAKITANNNIEIRQSSKIQYPKDRVNIREEHSGKNTWYNIKVYPNYNNDNFKKIKTINAINSKMKTKINKNFALIGPILEDNLGKITKTLATKGYSELEYIKIE</sequence>
<reference evidence="1 2" key="1">
    <citation type="journal article" date="2018" name="Infect. Genet. Evol.">
        <title>Genome-wide analysis of Borrelia turcica and 'Candidatus Borrelia tachyglossi' shows relapsing fever-like genomes with unique genomic links to Lyme disease Borrelia.</title>
        <authorList>
            <person name="Gofton A.W."/>
            <person name="Margos G."/>
            <person name="Fingerle V."/>
            <person name="Hepner S."/>
            <person name="Loh S.M."/>
            <person name="Ryan U."/>
            <person name="Irwin P."/>
            <person name="Oskam C.L."/>
        </authorList>
    </citation>
    <scope>NUCLEOTIDE SEQUENCE [LARGE SCALE GENOMIC DNA]</scope>
    <source>
        <strain evidence="1 2">IST7</strain>
    </source>
</reference>
<accession>A0A386PLT9</accession>
<dbReference type="EMBL" id="CP028884">
    <property type="protein sequence ID" value="AYE35999.1"/>
    <property type="molecule type" value="Genomic_DNA"/>
</dbReference>
<proteinExistence type="predicted"/>